<sequence length="614" mass="67897">MPCSALAAISASSPSILRVLRKVAAGTGSLRLAKKSHARTVILGFHHHPFICSTLISAYSLFGLPTLSYLVFFDCSAPNIFLWNSLLASFSNNSCHCQVLSTFYNFRAVSSDSPDGYTLAIVAKALIELLDFRNGSAIHSFVKRLGLVSDTVLSNTIMDLYFKCGHPDDARHVFDEIPVRSVASWNSLISENVNLDGCKEWDLVREMQLEGLKPDGFTISALLPLCARADSTGLMLGRQIHGYIVRQELRLGSELHVGSCLISFYCKCGDVTIGKRVFECELRRNVFTWTAMISGYVESGGFNDALRLFHSMNYVDGIIPSEVTIVTILPAIGSLAALDNGKQIHGFSFRHCLNAETSVNNALIDMYSKCGNLVSARNVFYDELWLKDAISWSSIISCYGIHGNGEEALFLFKRMCSLGIKLDHITGVAVLSACGRAGLVKEGMVIYSSMVKNYGVIPSDEMCSCMVDMLGRVGQLEQALDFINSMQFEPGSSIWGALSGAATSHHNHEIQHLASNFLIETEPENPSHYVSLSNFHASFGRWDVVAEVRERMMLKGLRKTPGISWIDVNGKVYSFYVADKSHLCSNMIYEVLDSLSYEMKEATNFHNRTSDWIC</sequence>
<dbReference type="NCBIfam" id="TIGR00756">
    <property type="entry name" value="PPR"/>
    <property type="match status" value="2"/>
</dbReference>
<proteinExistence type="predicted"/>
<dbReference type="Pfam" id="PF20431">
    <property type="entry name" value="E_motif"/>
    <property type="match status" value="1"/>
</dbReference>
<protein>
    <recommendedName>
        <fullName evidence="5">Pentatricopeptide repeat-containing protein</fullName>
    </recommendedName>
</protein>
<reference evidence="3" key="1">
    <citation type="journal article" date="2022" name="Front. Genet.">
        <title>Chromosome-Scale Assembly of the Dendrobium nobile Genome Provides Insights Into the Molecular Mechanism of the Biosynthesis of the Medicinal Active Ingredient of Dendrobium.</title>
        <authorList>
            <person name="Xu Q."/>
            <person name="Niu S.-C."/>
            <person name="Li K.-L."/>
            <person name="Zheng P.-J."/>
            <person name="Zhang X.-J."/>
            <person name="Jia Y."/>
            <person name="Liu Y."/>
            <person name="Niu Y.-X."/>
            <person name="Yu L.-H."/>
            <person name="Chen D.-F."/>
            <person name="Zhang G.-Q."/>
        </authorList>
    </citation>
    <scope>NUCLEOTIDE SEQUENCE</scope>
    <source>
        <tissue evidence="3">Leaf</tissue>
    </source>
</reference>
<dbReference type="AlphaFoldDB" id="A0A8T3BQU1"/>
<evidence type="ECO:0008006" key="5">
    <source>
        <dbReference type="Google" id="ProtNLM"/>
    </source>
</evidence>
<dbReference type="EMBL" id="JAGYWB010000006">
    <property type="protein sequence ID" value="KAI0518699.1"/>
    <property type="molecule type" value="Genomic_DNA"/>
</dbReference>
<dbReference type="InterPro" id="IPR011990">
    <property type="entry name" value="TPR-like_helical_dom_sf"/>
</dbReference>
<dbReference type="SMR" id="A0A8T3BQU1"/>
<comment type="caution">
    <text evidence="3">The sequence shown here is derived from an EMBL/GenBank/DDBJ whole genome shotgun (WGS) entry which is preliminary data.</text>
</comment>
<dbReference type="InterPro" id="IPR046960">
    <property type="entry name" value="PPR_At4g14850-like_plant"/>
</dbReference>
<dbReference type="OrthoDB" id="879807at2759"/>
<dbReference type="Gene3D" id="1.25.40.10">
    <property type="entry name" value="Tetratricopeptide repeat domain"/>
    <property type="match status" value="3"/>
</dbReference>
<dbReference type="Pfam" id="PF13041">
    <property type="entry name" value="PPR_2"/>
    <property type="match status" value="1"/>
</dbReference>
<evidence type="ECO:0000313" key="4">
    <source>
        <dbReference type="Proteomes" id="UP000829196"/>
    </source>
</evidence>
<dbReference type="InterPro" id="IPR002885">
    <property type="entry name" value="PPR_rpt"/>
</dbReference>
<keyword evidence="1" id="KW-0677">Repeat</keyword>
<evidence type="ECO:0000313" key="3">
    <source>
        <dbReference type="EMBL" id="KAI0518699.1"/>
    </source>
</evidence>
<dbReference type="FunFam" id="1.25.40.10:FF:000996">
    <property type="entry name" value="Small kernel1"/>
    <property type="match status" value="1"/>
</dbReference>
<feature type="repeat" description="PPR" evidence="2">
    <location>
        <begin position="150"/>
        <end position="184"/>
    </location>
</feature>
<dbReference type="GO" id="GO:0003723">
    <property type="term" value="F:RNA binding"/>
    <property type="evidence" value="ECO:0007669"/>
    <property type="project" value="InterPro"/>
</dbReference>
<accession>A0A8T3BQU1</accession>
<evidence type="ECO:0000256" key="2">
    <source>
        <dbReference type="PROSITE-ProRule" id="PRU00708"/>
    </source>
</evidence>
<dbReference type="PANTHER" id="PTHR47926:SF540">
    <property type="entry name" value="PENTATRICOPEPTIDE REPEAT-CONTAINING PROTEIN"/>
    <property type="match status" value="1"/>
</dbReference>
<dbReference type="GO" id="GO:0009451">
    <property type="term" value="P:RNA modification"/>
    <property type="evidence" value="ECO:0007669"/>
    <property type="project" value="InterPro"/>
</dbReference>
<evidence type="ECO:0000256" key="1">
    <source>
        <dbReference type="ARBA" id="ARBA00022737"/>
    </source>
</evidence>
<dbReference type="Proteomes" id="UP000829196">
    <property type="component" value="Unassembled WGS sequence"/>
</dbReference>
<organism evidence="3 4">
    <name type="scientific">Dendrobium nobile</name>
    <name type="common">Orchid</name>
    <dbReference type="NCBI Taxonomy" id="94219"/>
    <lineage>
        <taxon>Eukaryota</taxon>
        <taxon>Viridiplantae</taxon>
        <taxon>Streptophyta</taxon>
        <taxon>Embryophyta</taxon>
        <taxon>Tracheophyta</taxon>
        <taxon>Spermatophyta</taxon>
        <taxon>Magnoliopsida</taxon>
        <taxon>Liliopsida</taxon>
        <taxon>Asparagales</taxon>
        <taxon>Orchidaceae</taxon>
        <taxon>Epidendroideae</taxon>
        <taxon>Malaxideae</taxon>
        <taxon>Dendrobiinae</taxon>
        <taxon>Dendrobium</taxon>
    </lineage>
</organism>
<dbReference type="Pfam" id="PF01535">
    <property type="entry name" value="PPR"/>
    <property type="match status" value="5"/>
</dbReference>
<keyword evidence="4" id="KW-1185">Reference proteome</keyword>
<feature type="repeat" description="PPR" evidence="2">
    <location>
        <begin position="388"/>
        <end position="422"/>
    </location>
</feature>
<dbReference type="PANTHER" id="PTHR47926">
    <property type="entry name" value="PENTATRICOPEPTIDE REPEAT-CONTAINING PROTEIN"/>
    <property type="match status" value="1"/>
</dbReference>
<dbReference type="PROSITE" id="PS51375">
    <property type="entry name" value="PPR"/>
    <property type="match status" value="3"/>
</dbReference>
<gene>
    <name evidence="3" type="ORF">KFK09_006135</name>
</gene>
<dbReference type="InterPro" id="IPR046848">
    <property type="entry name" value="E_motif"/>
</dbReference>
<name>A0A8T3BQU1_DENNO</name>
<feature type="repeat" description="PPR" evidence="2">
    <location>
        <begin position="285"/>
        <end position="320"/>
    </location>
</feature>